<sequence>MNLTVQQLRAVVVVARERSFSQAGRVLHLSQSALSRTVAEVEARVRGQLFDRSTRHVALTPLGEEVVRIAQSLVEAYETGMRHIEGYQSGSRGTVRIGVLPTAAATLLPPVVAAFRRAHPDCEVIVHDGLHAQVEQMVLTGEVDLGLTAAGPEGTEPEARHPLSFTPLVRDAFRCLCPPEHPFAARESLAWQELREEPFIRFDTSSSIRAHLDAAFGEVPHVVVDARNVAAVGGMVAAGLGISVVPALVVPLVGFAGIADVTVTSPAVKRTLGILAHRERPVSSALRAFRAMLDEAPSGALPLPRGVEWVD</sequence>
<evidence type="ECO:0000256" key="1">
    <source>
        <dbReference type="ARBA" id="ARBA00009437"/>
    </source>
</evidence>
<evidence type="ECO:0000259" key="5">
    <source>
        <dbReference type="PROSITE" id="PS50931"/>
    </source>
</evidence>
<name>A0ABV0IJM7_9MICC</name>
<reference evidence="6 7" key="1">
    <citation type="submission" date="2024-05" db="EMBL/GenBank/DDBJ databases">
        <authorList>
            <person name="Yi C."/>
        </authorList>
    </citation>
    <scope>NUCLEOTIDE SEQUENCE [LARGE SCALE GENOMIC DNA]</scope>
    <source>
        <strain evidence="6 7">XS13</strain>
    </source>
</reference>
<dbReference type="SUPFAM" id="SSF53850">
    <property type="entry name" value="Periplasmic binding protein-like II"/>
    <property type="match status" value="1"/>
</dbReference>
<organism evidence="6 7">
    <name type="scientific">Citricoccus nitrophenolicus</name>
    <dbReference type="NCBI Taxonomy" id="863575"/>
    <lineage>
        <taxon>Bacteria</taxon>
        <taxon>Bacillati</taxon>
        <taxon>Actinomycetota</taxon>
        <taxon>Actinomycetes</taxon>
        <taxon>Micrococcales</taxon>
        <taxon>Micrococcaceae</taxon>
        <taxon>Citricoccus</taxon>
    </lineage>
</organism>
<dbReference type="Pfam" id="PF00126">
    <property type="entry name" value="HTH_1"/>
    <property type="match status" value="1"/>
</dbReference>
<dbReference type="RefSeq" id="WP_347920352.1">
    <property type="nucleotide sequence ID" value="NZ_JBDXMX010000003.1"/>
</dbReference>
<keyword evidence="4" id="KW-0804">Transcription</keyword>
<comment type="caution">
    <text evidence="6">The sequence shown here is derived from an EMBL/GenBank/DDBJ whole genome shotgun (WGS) entry which is preliminary data.</text>
</comment>
<dbReference type="InterPro" id="IPR036388">
    <property type="entry name" value="WH-like_DNA-bd_sf"/>
</dbReference>
<keyword evidence="3" id="KW-0238">DNA-binding</keyword>
<evidence type="ECO:0000256" key="3">
    <source>
        <dbReference type="ARBA" id="ARBA00023125"/>
    </source>
</evidence>
<dbReference type="CDD" id="cd08440">
    <property type="entry name" value="PBP2_LTTR_like_4"/>
    <property type="match status" value="1"/>
</dbReference>
<gene>
    <name evidence="6" type="ORF">ABDK96_08365</name>
</gene>
<dbReference type="InterPro" id="IPR036390">
    <property type="entry name" value="WH_DNA-bd_sf"/>
</dbReference>
<dbReference type="EMBL" id="JBDXMX010000003">
    <property type="protein sequence ID" value="MEO9247690.1"/>
    <property type="molecule type" value="Genomic_DNA"/>
</dbReference>
<proteinExistence type="inferred from homology"/>
<dbReference type="Proteomes" id="UP001484097">
    <property type="component" value="Unassembled WGS sequence"/>
</dbReference>
<evidence type="ECO:0000313" key="7">
    <source>
        <dbReference type="Proteomes" id="UP001484097"/>
    </source>
</evidence>
<dbReference type="Pfam" id="PF03466">
    <property type="entry name" value="LysR_substrate"/>
    <property type="match status" value="1"/>
</dbReference>
<protein>
    <submittedName>
        <fullName evidence="6">LysR family transcriptional regulator</fullName>
    </submittedName>
</protein>
<accession>A0ABV0IJM7</accession>
<keyword evidence="7" id="KW-1185">Reference proteome</keyword>
<evidence type="ECO:0000256" key="4">
    <source>
        <dbReference type="ARBA" id="ARBA00023163"/>
    </source>
</evidence>
<dbReference type="InterPro" id="IPR005119">
    <property type="entry name" value="LysR_subst-bd"/>
</dbReference>
<dbReference type="Gene3D" id="3.40.190.290">
    <property type="match status" value="1"/>
</dbReference>
<dbReference type="SUPFAM" id="SSF46785">
    <property type="entry name" value="Winged helix' DNA-binding domain"/>
    <property type="match status" value="1"/>
</dbReference>
<feature type="domain" description="HTH lysR-type" evidence="5">
    <location>
        <begin position="1"/>
        <end position="60"/>
    </location>
</feature>
<comment type="similarity">
    <text evidence="1">Belongs to the LysR transcriptional regulatory family.</text>
</comment>
<dbReference type="InterPro" id="IPR050950">
    <property type="entry name" value="HTH-type_LysR_regulators"/>
</dbReference>
<keyword evidence="2" id="KW-0805">Transcription regulation</keyword>
<dbReference type="InterPro" id="IPR000847">
    <property type="entry name" value="LysR_HTH_N"/>
</dbReference>
<dbReference type="Gene3D" id="1.10.10.10">
    <property type="entry name" value="Winged helix-like DNA-binding domain superfamily/Winged helix DNA-binding domain"/>
    <property type="match status" value="1"/>
</dbReference>
<dbReference type="PROSITE" id="PS50931">
    <property type="entry name" value="HTH_LYSR"/>
    <property type="match status" value="1"/>
</dbReference>
<evidence type="ECO:0000256" key="2">
    <source>
        <dbReference type="ARBA" id="ARBA00023015"/>
    </source>
</evidence>
<evidence type="ECO:0000313" key="6">
    <source>
        <dbReference type="EMBL" id="MEO9247690.1"/>
    </source>
</evidence>
<dbReference type="PANTHER" id="PTHR30419:SF8">
    <property type="entry name" value="NITROGEN ASSIMILATION TRANSCRIPTIONAL ACTIVATOR-RELATED"/>
    <property type="match status" value="1"/>
</dbReference>
<dbReference type="PANTHER" id="PTHR30419">
    <property type="entry name" value="HTH-TYPE TRANSCRIPTIONAL REGULATOR YBHD"/>
    <property type="match status" value="1"/>
</dbReference>